<gene>
    <name evidence="12" type="ORF">A3I51_00945</name>
</gene>
<dbReference type="Proteomes" id="UP000179209">
    <property type="component" value="Unassembled WGS sequence"/>
</dbReference>
<comment type="subcellular location">
    <subcellularLocation>
        <location evidence="2">Cytoplasm</location>
    </subcellularLocation>
</comment>
<protein>
    <recommendedName>
        <fullName evidence="5">Trigger factor</fullName>
        <ecNumber evidence="4">5.2.1.8</ecNumber>
    </recommendedName>
    <alternativeName>
        <fullName evidence="9">PPIase</fullName>
    </alternativeName>
</protein>
<feature type="domain" description="Trigger factor C-terminal" evidence="11">
    <location>
        <begin position="148"/>
        <end position="278"/>
    </location>
</feature>
<reference evidence="12 13" key="1">
    <citation type="journal article" date="2016" name="Nat. Commun.">
        <title>Thousands of microbial genomes shed light on interconnected biogeochemical processes in an aquifer system.</title>
        <authorList>
            <person name="Anantharaman K."/>
            <person name="Brown C.T."/>
            <person name="Hug L.A."/>
            <person name="Sharon I."/>
            <person name="Castelle C.J."/>
            <person name="Probst A.J."/>
            <person name="Thomas B.C."/>
            <person name="Singh A."/>
            <person name="Wilkins M.J."/>
            <person name="Karaoz U."/>
            <person name="Brodie E.L."/>
            <person name="Williams K.H."/>
            <person name="Hubbard S.S."/>
            <person name="Banfield J.F."/>
        </authorList>
    </citation>
    <scope>NUCLEOTIDE SEQUENCE [LARGE SCALE GENOMIC DNA]</scope>
</reference>
<dbReference type="GO" id="GO:0015031">
    <property type="term" value="P:protein transport"/>
    <property type="evidence" value="ECO:0007669"/>
    <property type="project" value="InterPro"/>
</dbReference>
<feature type="domain" description="Trigger factor ribosome-binding bacterial" evidence="10">
    <location>
        <begin position="4"/>
        <end position="126"/>
    </location>
</feature>
<dbReference type="InterPro" id="IPR027304">
    <property type="entry name" value="Trigger_fact/SurA_dom_sf"/>
</dbReference>
<dbReference type="PANTHER" id="PTHR30560">
    <property type="entry name" value="TRIGGER FACTOR CHAPERONE AND PEPTIDYL-PROLYL CIS/TRANS ISOMERASE"/>
    <property type="match status" value="1"/>
</dbReference>
<dbReference type="GO" id="GO:0005737">
    <property type="term" value="C:cytoplasm"/>
    <property type="evidence" value="ECO:0007669"/>
    <property type="project" value="UniProtKB-SubCell"/>
</dbReference>
<keyword evidence="7" id="KW-0143">Chaperone</keyword>
<organism evidence="12 13">
    <name type="scientific">Candidatus Gottesmanbacteria bacterium RIFCSPLOWO2_02_FULL_38_8</name>
    <dbReference type="NCBI Taxonomy" id="1798397"/>
    <lineage>
        <taxon>Bacteria</taxon>
        <taxon>Candidatus Gottesmaniibacteriota</taxon>
    </lineage>
</organism>
<comment type="similarity">
    <text evidence="3">Belongs to the FKBP-type PPIase family. Tig subfamily.</text>
</comment>
<dbReference type="EC" id="5.2.1.8" evidence="4"/>
<dbReference type="Pfam" id="PF05697">
    <property type="entry name" value="Trigger_N"/>
    <property type="match status" value="1"/>
</dbReference>
<dbReference type="AlphaFoldDB" id="A0A1F6B5Q4"/>
<dbReference type="Gene3D" id="1.10.3120.10">
    <property type="entry name" value="Trigger factor, C-terminal domain"/>
    <property type="match status" value="1"/>
</dbReference>
<evidence type="ECO:0000256" key="4">
    <source>
        <dbReference type="ARBA" id="ARBA00013194"/>
    </source>
</evidence>
<evidence type="ECO:0000259" key="10">
    <source>
        <dbReference type="Pfam" id="PF05697"/>
    </source>
</evidence>
<comment type="catalytic activity">
    <reaction evidence="1">
        <text>[protein]-peptidylproline (omega=180) = [protein]-peptidylproline (omega=0)</text>
        <dbReference type="Rhea" id="RHEA:16237"/>
        <dbReference type="Rhea" id="RHEA-COMP:10747"/>
        <dbReference type="Rhea" id="RHEA-COMP:10748"/>
        <dbReference type="ChEBI" id="CHEBI:83833"/>
        <dbReference type="ChEBI" id="CHEBI:83834"/>
        <dbReference type="EC" id="5.2.1.8"/>
    </reaction>
</comment>
<evidence type="ECO:0000256" key="8">
    <source>
        <dbReference type="ARBA" id="ARBA00023235"/>
    </source>
</evidence>
<name>A0A1F6B5Q4_9BACT</name>
<evidence type="ECO:0000256" key="9">
    <source>
        <dbReference type="ARBA" id="ARBA00029986"/>
    </source>
</evidence>
<proteinExistence type="inferred from homology"/>
<keyword evidence="6" id="KW-0697">Rotamase</keyword>
<dbReference type="GO" id="GO:0003755">
    <property type="term" value="F:peptidyl-prolyl cis-trans isomerase activity"/>
    <property type="evidence" value="ECO:0007669"/>
    <property type="project" value="UniProtKB-KW"/>
</dbReference>
<evidence type="ECO:0000313" key="13">
    <source>
        <dbReference type="Proteomes" id="UP000179209"/>
    </source>
</evidence>
<dbReference type="GO" id="GO:0043022">
    <property type="term" value="F:ribosome binding"/>
    <property type="evidence" value="ECO:0007669"/>
    <property type="project" value="TreeGrafter"/>
</dbReference>
<dbReference type="SUPFAM" id="SSF109998">
    <property type="entry name" value="Triger factor/SurA peptide-binding domain-like"/>
    <property type="match status" value="1"/>
</dbReference>
<evidence type="ECO:0000256" key="3">
    <source>
        <dbReference type="ARBA" id="ARBA00005464"/>
    </source>
</evidence>
<dbReference type="InterPro" id="IPR037041">
    <property type="entry name" value="Trigger_fac_C_sf"/>
</dbReference>
<evidence type="ECO:0000256" key="5">
    <source>
        <dbReference type="ARBA" id="ARBA00016902"/>
    </source>
</evidence>
<accession>A0A1F6B5Q4</accession>
<dbReference type="GO" id="GO:0051083">
    <property type="term" value="P:'de novo' cotranslational protein folding"/>
    <property type="evidence" value="ECO:0007669"/>
    <property type="project" value="TreeGrafter"/>
</dbReference>
<dbReference type="InterPro" id="IPR005215">
    <property type="entry name" value="Trig_fac"/>
</dbReference>
<dbReference type="Gene3D" id="3.30.70.1050">
    <property type="entry name" value="Trigger factor ribosome-binding domain"/>
    <property type="match status" value="1"/>
</dbReference>
<dbReference type="EMBL" id="MFKA01000021">
    <property type="protein sequence ID" value="OGG32259.1"/>
    <property type="molecule type" value="Genomic_DNA"/>
</dbReference>
<sequence>MSTSTITHLPKSTVQLEINIPWQEIQSSYEEILKNVTQEAEIEGFRKGKAPKSLVEEKTDKNKLYEEVIKKIVPQVYAQAISEHKLNPIISPKIEIIKAKENQDWTVKATIVLKPKINLKNYKEKIKKLRQTKVKLWTPGQDKTKKDDKLSVDEIINALLEEADVELSDELIKNEANRLLADLVDQTRQVGLTIEQYLISKGKTNDQLKAEYAKTAQRNLSLEFILMEIADQEKITVDKEDINNLINKVENSQEREKLIKDSYYLAHLIRQQKTIDLLNNL</sequence>
<evidence type="ECO:0000256" key="7">
    <source>
        <dbReference type="ARBA" id="ARBA00023186"/>
    </source>
</evidence>
<dbReference type="GO" id="GO:0044183">
    <property type="term" value="F:protein folding chaperone"/>
    <property type="evidence" value="ECO:0007669"/>
    <property type="project" value="TreeGrafter"/>
</dbReference>
<dbReference type="Pfam" id="PF05698">
    <property type="entry name" value="Trigger_C"/>
    <property type="match status" value="1"/>
</dbReference>
<dbReference type="GO" id="GO:0043335">
    <property type="term" value="P:protein unfolding"/>
    <property type="evidence" value="ECO:0007669"/>
    <property type="project" value="TreeGrafter"/>
</dbReference>
<evidence type="ECO:0000256" key="1">
    <source>
        <dbReference type="ARBA" id="ARBA00000971"/>
    </source>
</evidence>
<dbReference type="InterPro" id="IPR008881">
    <property type="entry name" value="Trigger_fac_ribosome-bd_bac"/>
</dbReference>
<dbReference type="InterPro" id="IPR008880">
    <property type="entry name" value="Trigger_fac_C"/>
</dbReference>
<evidence type="ECO:0000256" key="6">
    <source>
        <dbReference type="ARBA" id="ARBA00023110"/>
    </source>
</evidence>
<dbReference type="InterPro" id="IPR036611">
    <property type="entry name" value="Trigger_fac_ribosome-bd_sf"/>
</dbReference>
<evidence type="ECO:0000313" key="12">
    <source>
        <dbReference type="EMBL" id="OGG32259.1"/>
    </source>
</evidence>
<comment type="caution">
    <text evidence="12">The sequence shown here is derived from an EMBL/GenBank/DDBJ whole genome shotgun (WGS) entry which is preliminary data.</text>
</comment>
<dbReference type="PANTHER" id="PTHR30560:SF3">
    <property type="entry name" value="TRIGGER FACTOR-LIKE PROTEIN TIG, CHLOROPLASTIC"/>
    <property type="match status" value="1"/>
</dbReference>
<keyword evidence="8" id="KW-0413">Isomerase</keyword>
<evidence type="ECO:0000259" key="11">
    <source>
        <dbReference type="Pfam" id="PF05698"/>
    </source>
</evidence>
<dbReference type="SUPFAM" id="SSF102735">
    <property type="entry name" value="Trigger factor ribosome-binding domain"/>
    <property type="match status" value="1"/>
</dbReference>
<evidence type="ECO:0000256" key="2">
    <source>
        <dbReference type="ARBA" id="ARBA00004496"/>
    </source>
</evidence>